<feature type="domain" description="DAGKc" evidence="3">
    <location>
        <begin position="1"/>
        <end position="157"/>
    </location>
</feature>
<proteinExistence type="inferred from homology"/>
<keyword evidence="4" id="KW-0808">Transferase</keyword>
<dbReference type="Proteomes" id="UP000294927">
    <property type="component" value="Unassembled WGS sequence"/>
</dbReference>
<dbReference type="GO" id="GO:0005737">
    <property type="term" value="C:cytoplasm"/>
    <property type="evidence" value="ECO:0007669"/>
    <property type="project" value="TreeGrafter"/>
</dbReference>
<evidence type="ECO:0000256" key="2">
    <source>
        <dbReference type="ARBA" id="ARBA00005983"/>
    </source>
</evidence>
<dbReference type="InterPro" id="IPR050187">
    <property type="entry name" value="Lipid_Phosphate_FormReg"/>
</dbReference>
<dbReference type="Gene3D" id="3.40.50.10330">
    <property type="entry name" value="Probable inorganic polyphosphate/atp-NAD kinase, domain 1"/>
    <property type="match status" value="1"/>
</dbReference>
<sequence>MGTGRVLIVANPHAGTVTPALVWEVVRLCRREGRQVSVRWTTGPGEATRIARKAAESVPTLAERALALPTLVPAPQQERSLVVAAVGGDGTVREVAAGLASAWRGASQAPLLVVPAGTANSCYHRLFGTAPWQSTLSSVLREPEIRLLDLARVAGRLAFAARAFQESQPCPGRVTVDGRVIHSGLTRLVDVTGGRDGLLGVSVLDGEHGTVHGRRVTVERTDDGPLWFEHDGEVLPPGPAEYTVDVVPAAVPVLTTPSLAVAA</sequence>
<dbReference type="AlphaFoldDB" id="A0A4R7V2S0"/>
<evidence type="ECO:0000313" key="4">
    <source>
        <dbReference type="EMBL" id="TDV41746.1"/>
    </source>
</evidence>
<dbReference type="EMBL" id="SOCP01000019">
    <property type="protein sequence ID" value="TDV41746.1"/>
    <property type="molecule type" value="Genomic_DNA"/>
</dbReference>
<protein>
    <submittedName>
        <fullName evidence="4">Diacylglycerol kinase (ATP)</fullName>
    </submittedName>
</protein>
<evidence type="ECO:0000259" key="3">
    <source>
        <dbReference type="PROSITE" id="PS50146"/>
    </source>
</evidence>
<dbReference type="PANTHER" id="PTHR12358">
    <property type="entry name" value="SPHINGOSINE KINASE"/>
    <property type="match status" value="1"/>
</dbReference>
<dbReference type="GO" id="GO:0046512">
    <property type="term" value="P:sphingosine biosynthetic process"/>
    <property type="evidence" value="ECO:0007669"/>
    <property type="project" value="TreeGrafter"/>
</dbReference>
<comment type="similarity">
    <text evidence="2">Belongs to the diacylglycerol/lipid kinase family.</text>
</comment>
<organism evidence="4 5">
    <name type="scientific">Actinophytocola oryzae</name>
    <dbReference type="NCBI Taxonomy" id="502181"/>
    <lineage>
        <taxon>Bacteria</taxon>
        <taxon>Bacillati</taxon>
        <taxon>Actinomycetota</taxon>
        <taxon>Actinomycetes</taxon>
        <taxon>Pseudonocardiales</taxon>
        <taxon>Pseudonocardiaceae</taxon>
    </lineage>
</organism>
<dbReference type="GO" id="GO:0016020">
    <property type="term" value="C:membrane"/>
    <property type="evidence" value="ECO:0007669"/>
    <property type="project" value="TreeGrafter"/>
</dbReference>
<comment type="cofactor">
    <cofactor evidence="1">
        <name>Mg(2+)</name>
        <dbReference type="ChEBI" id="CHEBI:18420"/>
    </cofactor>
</comment>
<dbReference type="SUPFAM" id="SSF111331">
    <property type="entry name" value="NAD kinase/diacylglycerol kinase-like"/>
    <property type="match status" value="1"/>
</dbReference>
<dbReference type="PROSITE" id="PS50146">
    <property type="entry name" value="DAGK"/>
    <property type="match status" value="1"/>
</dbReference>
<reference evidence="4 5" key="1">
    <citation type="submission" date="2019-03" db="EMBL/GenBank/DDBJ databases">
        <title>Genomic Encyclopedia of Archaeal and Bacterial Type Strains, Phase II (KMG-II): from individual species to whole genera.</title>
        <authorList>
            <person name="Goeker M."/>
        </authorList>
    </citation>
    <scope>NUCLEOTIDE SEQUENCE [LARGE SCALE GENOMIC DNA]</scope>
    <source>
        <strain evidence="4 5">DSM 45499</strain>
    </source>
</reference>
<dbReference type="PANTHER" id="PTHR12358:SF105">
    <property type="entry name" value="DAGKC DOMAIN-CONTAINING PROTEIN"/>
    <property type="match status" value="1"/>
</dbReference>
<keyword evidence="4" id="KW-0418">Kinase</keyword>
<dbReference type="InterPro" id="IPR016064">
    <property type="entry name" value="NAD/diacylglycerol_kinase_sf"/>
</dbReference>
<dbReference type="RefSeq" id="WP_133907551.1">
    <property type="nucleotide sequence ID" value="NZ_SOCP01000019.1"/>
</dbReference>
<accession>A0A4R7V2S0</accession>
<evidence type="ECO:0000256" key="1">
    <source>
        <dbReference type="ARBA" id="ARBA00001946"/>
    </source>
</evidence>
<dbReference type="GO" id="GO:0001727">
    <property type="term" value="F:lipid kinase activity"/>
    <property type="evidence" value="ECO:0007669"/>
    <property type="project" value="TreeGrafter"/>
</dbReference>
<dbReference type="Pfam" id="PF00781">
    <property type="entry name" value="DAGK_cat"/>
    <property type="match status" value="1"/>
</dbReference>
<dbReference type="OrthoDB" id="142078at2"/>
<evidence type="ECO:0000313" key="5">
    <source>
        <dbReference type="Proteomes" id="UP000294927"/>
    </source>
</evidence>
<comment type="caution">
    <text evidence="4">The sequence shown here is derived from an EMBL/GenBank/DDBJ whole genome shotgun (WGS) entry which is preliminary data.</text>
</comment>
<keyword evidence="5" id="KW-1185">Reference proteome</keyword>
<dbReference type="InterPro" id="IPR017438">
    <property type="entry name" value="ATP-NAD_kinase_N"/>
</dbReference>
<dbReference type="InterPro" id="IPR001206">
    <property type="entry name" value="Diacylglycerol_kinase_cat_dom"/>
</dbReference>
<name>A0A4R7V2S0_9PSEU</name>
<gene>
    <name evidence="4" type="ORF">CLV71_11968</name>
</gene>